<organism evidence="1 2">
    <name type="scientific">Zemynaea arenosa</name>
    <dbReference type="NCBI Taxonomy" id="2561931"/>
    <lineage>
        <taxon>Bacteria</taxon>
        <taxon>Pseudomonadati</taxon>
        <taxon>Pseudomonadota</taxon>
        <taxon>Betaproteobacteria</taxon>
        <taxon>Burkholderiales</taxon>
        <taxon>Oxalobacteraceae</taxon>
        <taxon>Telluria group</taxon>
        <taxon>Zemynaea</taxon>
    </lineage>
</organism>
<comment type="caution">
    <text evidence="1">The sequence shown here is derived from an EMBL/GenBank/DDBJ whole genome shotgun (WGS) entry which is preliminary data.</text>
</comment>
<dbReference type="Proteomes" id="UP000298438">
    <property type="component" value="Unassembled WGS sequence"/>
</dbReference>
<dbReference type="OrthoDB" id="8759529at2"/>
<gene>
    <name evidence="1" type="ORF">E4L96_13875</name>
</gene>
<sequence>MSLTDRAIKRAVHEVLAEDKTGAGPAPSGPVLGAERSPELRKFDVLMDDAYRPDCWHMDGLKRQPTGWGPFQIGGYAALPFIAVAALRGVCRP</sequence>
<reference evidence="1 2" key="1">
    <citation type="submission" date="2019-03" db="EMBL/GenBank/DDBJ databases">
        <title>Draft Genome Sequence of Massilia arenosa sp. nov., a Novel Massilia Species Isolated from a Sandy-loam Maize Soil.</title>
        <authorList>
            <person name="Raths R."/>
            <person name="Peta V."/>
            <person name="Bucking H."/>
        </authorList>
    </citation>
    <scope>NUCLEOTIDE SEQUENCE [LARGE SCALE GENOMIC DNA]</scope>
    <source>
        <strain evidence="1 2">MC02</strain>
    </source>
</reference>
<protein>
    <submittedName>
        <fullName evidence="1">Uncharacterized protein</fullName>
    </submittedName>
</protein>
<dbReference type="RefSeq" id="WP_135207819.1">
    <property type="nucleotide sequence ID" value="NZ_SPVF01000174.1"/>
</dbReference>
<accession>A0A4Y9S8V0</accession>
<dbReference type="AlphaFoldDB" id="A0A4Y9S8V0"/>
<name>A0A4Y9S8V0_9BURK</name>
<evidence type="ECO:0000313" key="2">
    <source>
        <dbReference type="Proteomes" id="UP000298438"/>
    </source>
</evidence>
<evidence type="ECO:0000313" key="1">
    <source>
        <dbReference type="EMBL" id="TFW17818.1"/>
    </source>
</evidence>
<proteinExistence type="predicted"/>
<keyword evidence="2" id="KW-1185">Reference proteome</keyword>
<dbReference type="EMBL" id="SPVF01000174">
    <property type="protein sequence ID" value="TFW17818.1"/>
    <property type="molecule type" value="Genomic_DNA"/>
</dbReference>